<sequence>MLRNLATSRWLGYLALLLVYVTICGFLCWWQWNRRDEAQTAIARLDANWSAPSSPVDEALPQPYGFDPDQQWQRVELEGEYLVDDALLMRGRLRDGNVGFQQVVPFLTDNGTVFYIDRGWVPVGAEGAELPESVPDIPTGQISLLARLRPNEGDIGKGAPEGQIASVDLERLANRHSQTVYTGAYGLLESEDGVVPGDVAPHDRPLLDEGPHLSYSLQWIMFALVGIVGFGYALRTDTRNMQGLPQAPKRRSVDDDEEDALLDEVETEFAEQAEASR</sequence>
<dbReference type="PANTHER" id="PTHR23427:SF2">
    <property type="entry name" value="SURFEIT LOCUS PROTEIN 1"/>
    <property type="match status" value="1"/>
</dbReference>
<keyword evidence="4 6" id="KW-1133">Transmembrane helix</keyword>
<gene>
    <name evidence="7" type="ORF">CZ674_06265</name>
</gene>
<keyword evidence="8" id="KW-1185">Reference proteome</keyword>
<feature type="transmembrane region" description="Helical" evidence="6">
    <location>
        <begin position="12"/>
        <end position="32"/>
    </location>
</feature>
<name>A0A1R4FRR7_9MICO</name>
<evidence type="ECO:0000313" key="7">
    <source>
        <dbReference type="EMBL" id="SJM58710.1"/>
    </source>
</evidence>
<evidence type="ECO:0000256" key="5">
    <source>
        <dbReference type="ARBA" id="ARBA00023136"/>
    </source>
</evidence>
<organism evidence="7 8">
    <name type="scientific">Agrococcus casei LMG 22410</name>
    <dbReference type="NCBI Taxonomy" id="1255656"/>
    <lineage>
        <taxon>Bacteria</taxon>
        <taxon>Bacillati</taxon>
        <taxon>Actinomycetota</taxon>
        <taxon>Actinomycetes</taxon>
        <taxon>Micrococcales</taxon>
        <taxon>Microbacteriaceae</taxon>
        <taxon>Agrococcus</taxon>
    </lineage>
</organism>
<evidence type="ECO:0000313" key="8">
    <source>
        <dbReference type="Proteomes" id="UP000195787"/>
    </source>
</evidence>
<evidence type="ECO:0000256" key="4">
    <source>
        <dbReference type="ARBA" id="ARBA00022989"/>
    </source>
</evidence>
<keyword evidence="6" id="KW-1003">Cell membrane</keyword>
<dbReference type="AlphaFoldDB" id="A0A1R4FRR7"/>
<dbReference type="GO" id="GO:0005886">
    <property type="term" value="C:plasma membrane"/>
    <property type="evidence" value="ECO:0007669"/>
    <property type="project" value="UniProtKB-SubCell"/>
</dbReference>
<protein>
    <recommendedName>
        <fullName evidence="6">SURF1-like protein</fullName>
    </recommendedName>
</protein>
<comment type="similarity">
    <text evidence="2 6">Belongs to the SURF1 family.</text>
</comment>
<keyword evidence="5 6" id="KW-0472">Membrane</keyword>
<dbReference type="InterPro" id="IPR045214">
    <property type="entry name" value="Surf1/Surf4"/>
</dbReference>
<dbReference type="InterPro" id="IPR002994">
    <property type="entry name" value="Surf1/Shy1"/>
</dbReference>
<keyword evidence="3 6" id="KW-0812">Transmembrane</keyword>
<dbReference type="GeneID" id="303172823"/>
<dbReference type="PANTHER" id="PTHR23427">
    <property type="entry name" value="SURFEIT LOCUS PROTEIN"/>
    <property type="match status" value="1"/>
</dbReference>
<dbReference type="OrthoDB" id="9807214at2"/>
<comment type="subcellular location">
    <subcellularLocation>
        <location evidence="6">Cell membrane</location>
        <topology evidence="6">Multi-pass membrane protein</topology>
    </subcellularLocation>
    <subcellularLocation>
        <location evidence="1">Membrane</location>
    </subcellularLocation>
</comment>
<feature type="transmembrane region" description="Helical" evidence="6">
    <location>
        <begin position="215"/>
        <end position="234"/>
    </location>
</feature>
<proteinExistence type="inferred from homology"/>
<dbReference type="Pfam" id="PF02104">
    <property type="entry name" value="SURF1"/>
    <property type="match status" value="1"/>
</dbReference>
<evidence type="ECO:0000256" key="2">
    <source>
        <dbReference type="ARBA" id="ARBA00007165"/>
    </source>
</evidence>
<accession>A0A1R4FRR7</accession>
<dbReference type="PROSITE" id="PS50895">
    <property type="entry name" value="SURF1"/>
    <property type="match status" value="1"/>
</dbReference>
<dbReference type="RefSeq" id="WP_086991686.1">
    <property type="nucleotide sequence ID" value="NZ_FUHU01000026.1"/>
</dbReference>
<evidence type="ECO:0000256" key="3">
    <source>
        <dbReference type="ARBA" id="ARBA00022692"/>
    </source>
</evidence>
<dbReference type="Proteomes" id="UP000195787">
    <property type="component" value="Unassembled WGS sequence"/>
</dbReference>
<dbReference type="EMBL" id="FUHU01000026">
    <property type="protein sequence ID" value="SJM58710.1"/>
    <property type="molecule type" value="Genomic_DNA"/>
</dbReference>
<evidence type="ECO:0000256" key="1">
    <source>
        <dbReference type="ARBA" id="ARBA00004370"/>
    </source>
</evidence>
<reference evidence="7 8" key="1">
    <citation type="submission" date="2017-02" db="EMBL/GenBank/DDBJ databases">
        <authorList>
            <person name="Peterson S.W."/>
        </authorList>
    </citation>
    <scope>NUCLEOTIDE SEQUENCE [LARGE SCALE GENOMIC DNA]</scope>
    <source>
        <strain evidence="7 8">LMG 22410</strain>
    </source>
</reference>
<evidence type="ECO:0000256" key="6">
    <source>
        <dbReference type="RuleBase" id="RU363076"/>
    </source>
</evidence>
<dbReference type="CDD" id="cd06662">
    <property type="entry name" value="SURF1"/>
    <property type="match status" value="1"/>
</dbReference>